<dbReference type="Proteomes" id="UP001500804">
    <property type="component" value="Unassembled WGS sequence"/>
</dbReference>
<evidence type="ECO:0000313" key="1">
    <source>
        <dbReference type="EMBL" id="GAA5118287.1"/>
    </source>
</evidence>
<keyword evidence="2" id="KW-1185">Reference proteome</keyword>
<proteinExistence type="predicted"/>
<accession>A0ABP9NFU9</accession>
<sequence length="418" mass="44537">MGLDRAAVRELIDRPRGPVDRLRAEALPGVLAGIVLDHREQWWHRAACARALDGHVPAEHAAELLAVAEDGQVGSEIRRPLLDALATTPGPHRAGLLAWLRAQEGVKQPYGMAEGLLRARARLGDLDAAEPLVALAASPWTHLREIGMAAIATLEATHGRAALLAALGADSLDALAFAAPDEAHRLLGVRLLDDDAGDVTPALADPSVIVAREAYERRAEDFVSDDGPLLDLVDRRGPGHLWALAVLDALGHPIRETWEALGPPLIVLPGVPADVRQAIVRRYAPGERQTDPRWLLEAACLPPVSGPDEHELLGRAVDALATAGLAPGTPEHAGNLGGSGGVGTYHSIPTRPGVVSVCDLGPFFADRGDPDVLAAMTGAGFRPIAGELAETVVEGLYVYWFGDRKEMTVRELLFYWQD</sequence>
<organism evidence="1 2">
    <name type="scientific">Pseudonocardia adelaidensis</name>
    <dbReference type="NCBI Taxonomy" id="648754"/>
    <lineage>
        <taxon>Bacteria</taxon>
        <taxon>Bacillati</taxon>
        <taxon>Actinomycetota</taxon>
        <taxon>Actinomycetes</taxon>
        <taxon>Pseudonocardiales</taxon>
        <taxon>Pseudonocardiaceae</taxon>
        <taxon>Pseudonocardia</taxon>
    </lineage>
</organism>
<dbReference type="RefSeq" id="WP_345604833.1">
    <property type="nucleotide sequence ID" value="NZ_BAABJO010000007.1"/>
</dbReference>
<evidence type="ECO:0000313" key="2">
    <source>
        <dbReference type="Proteomes" id="UP001500804"/>
    </source>
</evidence>
<gene>
    <name evidence="1" type="ORF">GCM10023320_21940</name>
</gene>
<reference evidence="2" key="1">
    <citation type="journal article" date="2019" name="Int. J. Syst. Evol. Microbiol.">
        <title>The Global Catalogue of Microorganisms (GCM) 10K type strain sequencing project: providing services to taxonomists for standard genome sequencing and annotation.</title>
        <authorList>
            <consortium name="The Broad Institute Genomics Platform"/>
            <consortium name="The Broad Institute Genome Sequencing Center for Infectious Disease"/>
            <person name="Wu L."/>
            <person name="Ma J."/>
        </authorList>
    </citation>
    <scope>NUCLEOTIDE SEQUENCE [LARGE SCALE GENOMIC DNA]</scope>
    <source>
        <strain evidence="2">JCM 18302</strain>
    </source>
</reference>
<protein>
    <submittedName>
        <fullName evidence="1">Uncharacterized protein</fullName>
    </submittedName>
</protein>
<dbReference type="EMBL" id="BAABJO010000007">
    <property type="protein sequence ID" value="GAA5118287.1"/>
    <property type="molecule type" value="Genomic_DNA"/>
</dbReference>
<name>A0ABP9NFU9_9PSEU</name>
<comment type="caution">
    <text evidence="1">The sequence shown here is derived from an EMBL/GenBank/DDBJ whole genome shotgun (WGS) entry which is preliminary data.</text>
</comment>